<sequence>MTSTQTPASGSRLILMRHAKSDWSRDGLSDHDRPLNDRGRRDAPEIAQWIDENGLRPDLILCSSAVRTRQTAELMLEQWGEQTPIFVSKRLYLATPQQIFNVVREDSILPDEDSLKIPRTVLLLAHNPGISEAVGWLTRQMIAMPTAALAVMNRDLADWTIPIEPDQMKCLAIIKPKELS</sequence>
<dbReference type="SMART" id="SM00855">
    <property type="entry name" value="PGAM"/>
    <property type="match status" value="1"/>
</dbReference>
<dbReference type="CDD" id="cd07067">
    <property type="entry name" value="HP_PGM_like"/>
    <property type="match status" value="1"/>
</dbReference>
<evidence type="ECO:0000313" key="2">
    <source>
        <dbReference type="EMBL" id="TWT93565.1"/>
    </source>
</evidence>
<dbReference type="PANTHER" id="PTHR47623:SF1">
    <property type="entry name" value="OS09G0287300 PROTEIN"/>
    <property type="match status" value="1"/>
</dbReference>
<dbReference type="InterPro" id="IPR029033">
    <property type="entry name" value="His_PPase_superfam"/>
</dbReference>
<feature type="binding site" evidence="1">
    <location>
        <position position="67"/>
    </location>
    <ligand>
        <name>substrate</name>
    </ligand>
</feature>
<dbReference type="InterPro" id="IPR013078">
    <property type="entry name" value="His_Pase_superF_clade-1"/>
</dbReference>
<dbReference type="EMBL" id="SJPM01000009">
    <property type="protein sequence ID" value="TWT93565.1"/>
    <property type="molecule type" value="Genomic_DNA"/>
</dbReference>
<dbReference type="Gene3D" id="3.40.50.1240">
    <property type="entry name" value="Phosphoglycerate mutase-like"/>
    <property type="match status" value="1"/>
</dbReference>
<protein>
    <submittedName>
        <fullName evidence="2">Phosphohistidine phosphatase</fullName>
    </submittedName>
</protein>
<evidence type="ECO:0000313" key="3">
    <source>
        <dbReference type="Proteomes" id="UP000316213"/>
    </source>
</evidence>
<evidence type="ECO:0000256" key="1">
    <source>
        <dbReference type="PIRSR" id="PIRSR613078-2"/>
    </source>
</evidence>
<keyword evidence="3" id="KW-1185">Reference proteome</keyword>
<dbReference type="AlphaFoldDB" id="A0A5C6A2D2"/>
<dbReference type="SUPFAM" id="SSF53254">
    <property type="entry name" value="Phosphoglycerate mutase-like"/>
    <property type="match status" value="1"/>
</dbReference>
<proteinExistence type="predicted"/>
<dbReference type="Proteomes" id="UP000316213">
    <property type="component" value="Unassembled WGS sequence"/>
</dbReference>
<dbReference type="Pfam" id="PF00300">
    <property type="entry name" value="His_Phos_1"/>
    <property type="match status" value="1"/>
</dbReference>
<name>A0A5C6A2D2_9BACT</name>
<comment type="caution">
    <text evidence="2">The sequence shown here is derived from an EMBL/GenBank/DDBJ whole genome shotgun (WGS) entry which is preliminary data.</text>
</comment>
<dbReference type="OrthoDB" id="9781415at2"/>
<dbReference type="PANTHER" id="PTHR47623">
    <property type="entry name" value="OS09G0287300 PROTEIN"/>
    <property type="match status" value="1"/>
</dbReference>
<gene>
    <name evidence="2" type="ORF">Pla100_40830</name>
</gene>
<organism evidence="2 3">
    <name type="scientific">Neorhodopirellula pilleata</name>
    <dbReference type="NCBI Taxonomy" id="2714738"/>
    <lineage>
        <taxon>Bacteria</taxon>
        <taxon>Pseudomonadati</taxon>
        <taxon>Planctomycetota</taxon>
        <taxon>Planctomycetia</taxon>
        <taxon>Pirellulales</taxon>
        <taxon>Pirellulaceae</taxon>
        <taxon>Neorhodopirellula</taxon>
    </lineage>
</organism>
<accession>A0A5C6A2D2</accession>
<reference evidence="2 3" key="1">
    <citation type="submission" date="2019-02" db="EMBL/GenBank/DDBJ databases">
        <title>Deep-cultivation of Planctomycetes and their phenomic and genomic characterization uncovers novel biology.</title>
        <authorList>
            <person name="Wiegand S."/>
            <person name="Jogler M."/>
            <person name="Boedeker C."/>
            <person name="Pinto D."/>
            <person name="Vollmers J."/>
            <person name="Rivas-Marin E."/>
            <person name="Kohn T."/>
            <person name="Peeters S.H."/>
            <person name="Heuer A."/>
            <person name="Rast P."/>
            <person name="Oberbeckmann S."/>
            <person name="Bunk B."/>
            <person name="Jeske O."/>
            <person name="Meyerdierks A."/>
            <person name="Storesund J.E."/>
            <person name="Kallscheuer N."/>
            <person name="Luecker S."/>
            <person name="Lage O.M."/>
            <person name="Pohl T."/>
            <person name="Merkel B.J."/>
            <person name="Hornburger P."/>
            <person name="Mueller R.-W."/>
            <person name="Bruemmer F."/>
            <person name="Labrenz M."/>
            <person name="Spormann A.M."/>
            <person name="Op Den Camp H."/>
            <person name="Overmann J."/>
            <person name="Amann R."/>
            <person name="Jetten M.S.M."/>
            <person name="Mascher T."/>
            <person name="Medema M.H."/>
            <person name="Devos D.P."/>
            <person name="Kaster A.-K."/>
            <person name="Ovreas L."/>
            <person name="Rohde M."/>
            <person name="Galperin M.Y."/>
            <person name="Jogler C."/>
        </authorList>
    </citation>
    <scope>NUCLEOTIDE SEQUENCE [LARGE SCALE GENOMIC DNA]</scope>
    <source>
        <strain evidence="2 3">Pla100</strain>
    </source>
</reference>